<dbReference type="AlphaFoldDB" id="E9J8E8"/>
<feature type="non-terminal residue" evidence="1">
    <location>
        <position position="123"/>
    </location>
</feature>
<name>E9J8E8_SOLIN</name>
<organism>
    <name type="scientific">Solenopsis invicta</name>
    <name type="common">Red imported fire ant</name>
    <name type="synonym">Solenopsis wagneri</name>
    <dbReference type="NCBI Taxonomy" id="13686"/>
    <lineage>
        <taxon>Eukaryota</taxon>
        <taxon>Metazoa</taxon>
        <taxon>Ecdysozoa</taxon>
        <taxon>Arthropoda</taxon>
        <taxon>Hexapoda</taxon>
        <taxon>Insecta</taxon>
        <taxon>Pterygota</taxon>
        <taxon>Neoptera</taxon>
        <taxon>Endopterygota</taxon>
        <taxon>Hymenoptera</taxon>
        <taxon>Apocrita</taxon>
        <taxon>Aculeata</taxon>
        <taxon>Formicoidea</taxon>
        <taxon>Formicidae</taxon>
        <taxon>Myrmicinae</taxon>
        <taxon>Solenopsis</taxon>
    </lineage>
</organism>
<gene>
    <name evidence="1" type="ORF">SINV_11889</name>
</gene>
<sequence length="123" mass="14339">MAKIQSRNPSVTSYHAVVDRKDALSMFSKDFTLKSPHVHCHNTLRENLRYVLRLRIDVTEGFRVRRCSNVFHIEIHMRFVNIIKKRAYTILTGILTERGTLRSTLIEALINFSVKLLIIVELC</sequence>
<dbReference type="HOGENOM" id="CLU_2018076_0_0_1"/>
<accession>E9J8E8</accession>
<proteinExistence type="predicted"/>
<evidence type="ECO:0000313" key="1">
    <source>
        <dbReference type="EMBL" id="EFZ10906.1"/>
    </source>
</evidence>
<reference evidence="1" key="1">
    <citation type="journal article" date="2011" name="Proc. Natl. Acad. Sci. U.S.A.">
        <title>The genome of the fire ant Solenopsis invicta.</title>
        <authorList>
            <person name="Wurm Y."/>
            <person name="Wang J."/>
            <person name="Riba-Grognuz O."/>
            <person name="Corona M."/>
            <person name="Nygaard S."/>
            <person name="Hunt B.G."/>
            <person name="Ingram K.K."/>
            <person name="Falquet L."/>
            <person name="Nipitwattanaphon M."/>
            <person name="Gotzek D."/>
            <person name="Dijkstra M.B."/>
            <person name="Oettler J."/>
            <person name="Comtesse F."/>
            <person name="Shih C.J."/>
            <person name="Wu W.J."/>
            <person name="Yang C.C."/>
            <person name="Thomas J."/>
            <person name="Beaudoing E."/>
            <person name="Pradervand S."/>
            <person name="Flegel V."/>
            <person name="Cook E.D."/>
            <person name="Fabbretti R."/>
            <person name="Stockinger H."/>
            <person name="Long L."/>
            <person name="Farmerie W.G."/>
            <person name="Oakey J."/>
            <person name="Boomsma J.J."/>
            <person name="Pamilo P."/>
            <person name="Yi S.V."/>
            <person name="Heinze J."/>
            <person name="Goodisman M.A."/>
            <person name="Farinelli L."/>
            <person name="Harshman K."/>
            <person name="Hulo N."/>
            <person name="Cerutti L."/>
            <person name="Xenarios I."/>
            <person name="Shoemaker D."/>
            <person name="Keller L."/>
        </authorList>
    </citation>
    <scope>NUCLEOTIDE SEQUENCE [LARGE SCALE GENOMIC DNA]</scope>
</reference>
<dbReference type="EMBL" id="GL769004">
    <property type="protein sequence ID" value="EFZ10906.1"/>
    <property type="molecule type" value="Genomic_DNA"/>
</dbReference>
<protein>
    <submittedName>
        <fullName evidence="1">Uncharacterized protein</fullName>
    </submittedName>
</protein>